<dbReference type="EMBL" id="JAMQBK010000062">
    <property type="protein sequence ID" value="MCM2373486.1"/>
    <property type="molecule type" value="Genomic_DNA"/>
</dbReference>
<feature type="transmembrane region" description="Helical" evidence="2">
    <location>
        <begin position="20"/>
        <end position="40"/>
    </location>
</feature>
<evidence type="ECO:0000313" key="3">
    <source>
        <dbReference type="EMBL" id="MCM2373486.1"/>
    </source>
</evidence>
<reference evidence="3 4" key="1">
    <citation type="journal article" date="2022" name="Syst. Appl. Microbiol.">
        <title>Rhodopirellula aestuarii sp. nov., a novel member of the genus Rhodopirellula isolated from brackish sediments collected in the Tagus River estuary, Portugal.</title>
        <authorList>
            <person name="Vitorino I.R."/>
            <person name="Klimek D."/>
            <person name="Calusinska M."/>
            <person name="Lobo-da-Cunha A."/>
            <person name="Vasconcelos V."/>
            <person name="Lage O.M."/>
        </authorList>
    </citation>
    <scope>NUCLEOTIDE SEQUENCE [LARGE SCALE GENOMIC DNA]</scope>
    <source>
        <strain evidence="3 4">ICT_H3.1</strain>
    </source>
</reference>
<feature type="transmembrane region" description="Helical" evidence="2">
    <location>
        <begin position="340"/>
        <end position="363"/>
    </location>
</feature>
<keyword evidence="4" id="KW-1185">Reference proteome</keyword>
<feature type="transmembrane region" description="Helical" evidence="2">
    <location>
        <begin position="856"/>
        <end position="879"/>
    </location>
</feature>
<feature type="transmembrane region" description="Helical" evidence="2">
    <location>
        <begin position="311"/>
        <end position="334"/>
    </location>
</feature>
<evidence type="ECO:0000256" key="1">
    <source>
        <dbReference type="SAM" id="MobiDB-lite"/>
    </source>
</evidence>
<keyword evidence="2" id="KW-0472">Membrane</keyword>
<evidence type="ECO:0000313" key="4">
    <source>
        <dbReference type="Proteomes" id="UP001202961"/>
    </source>
</evidence>
<dbReference type="Pfam" id="PF12679">
    <property type="entry name" value="ABC2_membrane_2"/>
    <property type="match status" value="1"/>
</dbReference>
<accession>A0ABT0U9E1</accession>
<keyword evidence="2" id="KW-0812">Transmembrane</keyword>
<evidence type="ECO:0000256" key="2">
    <source>
        <dbReference type="SAM" id="Phobius"/>
    </source>
</evidence>
<protein>
    <submittedName>
        <fullName evidence="3">ABC transporter permease</fullName>
    </submittedName>
</protein>
<dbReference type="Proteomes" id="UP001202961">
    <property type="component" value="Unassembled WGS sequence"/>
</dbReference>
<feature type="compositionally biased region" description="Acidic residues" evidence="1">
    <location>
        <begin position="502"/>
        <end position="518"/>
    </location>
</feature>
<sequence>MRPYLAIISDSFHSALASRVLWAAFLAIWVLLASLAPIGIKEDYTTSFRWFDVYNGTRMKALLAQGIVDPKSQDKAIGRIAKAMPEEMQRQLRRVGEGDEVRIRLTLLTHALNDLIESDANRGNQSVADTADADSDEATQSDWYDSEAWKDTVRLRELRELDETPDDELSDSLLRRRSRLRLEAALPGVFESRSSRSVLLTYAGLEFPTDFQIDRVQFETLFNQFVIPILVNWLLGLVLVFLGVLVTASIVPDMLQTGSLHLLLSKPISRSALLVAKFIGGCAFVLLCVTQLVFGLYLIAAFRLGVWNTRILWCIPVAVVIFAVFYSVSVLAGLKWRSAIISIAAAGALAAVCVVVGVIGGVVDARVVAPDRIVGMTTAGDDLFAVTGGSGLVQMDTSEEVWSPLIEGEAGSNDRVLQPTTLDADHVMTARIRNGRFNPFGSGSLDLIVLSRGDDWSPQPSLRLPTATERLVSIDRDAVVAINTADLLITSRDSILDAIGEEASEDATGEESGSDDGTADSTAKSVPRIDNSVGAWLKALVTMQGGATESFVSILPRDVVMSPPTRVSRIRGERALILLTGDRMQRIEPVGNDMMSTWETSTRANLQRESDRASHVIASSSRWVVVARGDLPLKIYDAVTLQFAGQWDRDAKRSFVSGTPLELIAISENCFLLRTSSGHCDVIEVVRGDEQLSTLVSTTSQELSDATADDDVQNAGADSNLSDQAMTIRTLERLPVDEIESVHWRPDVSVSSGGRLYVAHDVDRLTVFSMSVTPRDEQSISVGANFSDIEISKLRSVSPVGSVWRWVDRYVVGGLELFTPQVLQLGDTTAAMVSGNDSLVIGAGESGAAEVIRYQILWPLVSCGIFIAVILLISCMYFSRSDY</sequence>
<dbReference type="RefSeq" id="WP_250931243.1">
    <property type="nucleotide sequence ID" value="NZ_JAMQBK010000062.1"/>
</dbReference>
<feature type="transmembrane region" description="Helical" evidence="2">
    <location>
        <begin position="271"/>
        <end position="299"/>
    </location>
</feature>
<comment type="caution">
    <text evidence="3">The sequence shown here is derived from an EMBL/GenBank/DDBJ whole genome shotgun (WGS) entry which is preliminary data.</text>
</comment>
<keyword evidence="2" id="KW-1133">Transmembrane helix</keyword>
<name>A0ABT0U9E1_9BACT</name>
<feature type="transmembrane region" description="Helical" evidence="2">
    <location>
        <begin position="225"/>
        <end position="251"/>
    </location>
</feature>
<proteinExistence type="predicted"/>
<organism evidence="3 4">
    <name type="scientific">Aporhodopirellula aestuarii</name>
    <dbReference type="NCBI Taxonomy" id="2950107"/>
    <lineage>
        <taxon>Bacteria</taxon>
        <taxon>Pseudomonadati</taxon>
        <taxon>Planctomycetota</taxon>
        <taxon>Planctomycetia</taxon>
        <taxon>Pirellulales</taxon>
        <taxon>Pirellulaceae</taxon>
        <taxon>Aporhodopirellula</taxon>
    </lineage>
</organism>
<feature type="region of interest" description="Disordered" evidence="1">
    <location>
        <begin position="502"/>
        <end position="525"/>
    </location>
</feature>
<gene>
    <name evidence="3" type="ORF">NB063_22985</name>
</gene>